<evidence type="ECO:0000313" key="1">
    <source>
        <dbReference type="EMBL" id="RIA22670.1"/>
    </source>
</evidence>
<protein>
    <submittedName>
        <fullName evidence="1">Uncharacterized protein</fullName>
    </submittedName>
</protein>
<sequence length="174" mass="19334">MAKPSVMLGGVPLRLQHGVPQQTYTPLGDGPVRRRSRGRAVKFQHWQKLWQITVSGEGWMGPGLAALDYTQPLELRCTQQMELHTTSLNTVIPGNARPDVEPWALAYTGRDWVSASIAWNPATRAVTITPVPGALEYQVCWMPVFIVLMARPTRGLDASTNVHSWSFTAEERGE</sequence>
<gene>
    <name evidence="1" type="ORF">DFO61_3360</name>
</gene>
<dbReference type="RefSeq" id="WP_119693819.1">
    <property type="nucleotide sequence ID" value="NZ_QXDA01000004.1"/>
</dbReference>
<name>A0A397MCE7_ECTOL</name>
<dbReference type="EMBL" id="QXDA01000004">
    <property type="protein sequence ID" value="RIA22670.1"/>
    <property type="molecule type" value="Genomic_DNA"/>
</dbReference>
<dbReference type="Proteomes" id="UP000265836">
    <property type="component" value="Unassembled WGS sequence"/>
</dbReference>
<comment type="caution">
    <text evidence="1">The sequence shown here is derived from an EMBL/GenBank/DDBJ whole genome shotgun (WGS) entry which is preliminary data.</text>
</comment>
<evidence type="ECO:0000313" key="2">
    <source>
        <dbReference type="Proteomes" id="UP000265836"/>
    </source>
</evidence>
<dbReference type="AlphaFoldDB" id="A0A397MCE7"/>
<organism evidence="1 2">
    <name type="scientific">Ectopseudomonas oleovorans</name>
    <name type="common">Pseudomonas oleovorans</name>
    <dbReference type="NCBI Taxonomy" id="301"/>
    <lineage>
        <taxon>Bacteria</taxon>
        <taxon>Pseudomonadati</taxon>
        <taxon>Pseudomonadota</taxon>
        <taxon>Gammaproteobacteria</taxon>
        <taxon>Pseudomonadales</taxon>
        <taxon>Pseudomonadaceae</taxon>
        <taxon>Ectopseudomonas</taxon>
    </lineage>
</organism>
<reference evidence="1 2" key="1">
    <citation type="submission" date="2018-08" db="EMBL/GenBank/DDBJ databases">
        <title>Genome sequencing of rice bacterial endophytes.</title>
        <authorList>
            <person name="Venturi V."/>
        </authorList>
    </citation>
    <scope>NUCLEOTIDE SEQUENCE [LARGE SCALE GENOMIC DNA]</scope>
    <source>
        <strain evidence="1 2">E1205</strain>
    </source>
</reference>
<proteinExistence type="predicted"/>
<accession>A0A397MCE7</accession>